<dbReference type="AlphaFoldDB" id="A0A0V0GM64"/>
<feature type="signal peptide" evidence="1">
    <location>
        <begin position="1"/>
        <end position="25"/>
    </location>
</feature>
<keyword evidence="1" id="KW-0732">Signal</keyword>
<dbReference type="EMBL" id="GEDG01036072">
    <property type="protein sequence ID" value="JAP08893.1"/>
    <property type="molecule type" value="Transcribed_RNA"/>
</dbReference>
<organism evidence="2">
    <name type="scientific">Solanum chacoense</name>
    <name type="common">Chaco potato</name>
    <dbReference type="NCBI Taxonomy" id="4108"/>
    <lineage>
        <taxon>Eukaryota</taxon>
        <taxon>Viridiplantae</taxon>
        <taxon>Streptophyta</taxon>
        <taxon>Embryophyta</taxon>
        <taxon>Tracheophyta</taxon>
        <taxon>Spermatophyta</taxon>
        <taxon>Magnoliopsida</taxon>
        <taxon>eudicotyledons</taxon>
        <taxon>Gunneridae</taxon>
        <taxon>Pentapetalae</taxon>
        <taxon>asterids</taxon>
        <taxon>lamiids</taxon>
        <taxon>Solanales</taxon>
        <taxon>Solanaceae</taxon>
        <taxon>Solanoideae</taxon>
        <taxon>Solaneae</taxon>
        <taxon>Solanum</taxon>
    </lineage>
</organism>
<evidence type="ECO:0000256" key="1">
    <source>
        <dbReference type="SAM" id="SignalP"/>
    </source>
</evidence>
<evidence type="ECO:0000313" key="2">
    <source>
        <dbReference type="EMBL" id="JAP08893.1"/>
    </source>
</evidence>
<accession>A0A0V0GM64</accession>
<proteinExistence type="predicted"/>
<feature type="chain" id="PRO_5006865357" evidence="1">
    <location>
        <begin position="26"/>
        <end position="85"/>
    </location>
</feature>
<sequence>MASLEIPLLQMFANALMCFMPYCVSEPQCASKRRTVDFRHSQSSTRGRPGFRTELRTEHPLLDRKETLQLHLCSHQDVAYAAVSQ</sequence>
<reference evidence="2" key="1">
    <citation type="submission" date="2015-12" db="EMBL/GenBank/DDBJ databases">
        <title>Gene expression during late stages of embryo sac development: a critical building block for successful pollen-pistil interactions.</title>
        <authorList>
            <person name="Liu Y."/>
            <person name="Joly V."/>
            <person name="Sabar M."/>
            <person name="Matton D.P."/>
        </authorList>
    </citation>
    <scope>NUCLEOTIDE SEQUENCE</scope>
</reference>
<protein>
    <submittedName>
        <fullName evidence="2">Putative ovule protein</fullName>
    </submittedName>
</protein>
<name>A0A0V0GM64_SOLCH</name>